<dbReference type="RefSeq" id="WP_243409383.1">
    <property type="nucleotide sequence ID" value="NZ_QEKI01000001.1"/>
</dbReference>
<name>A0A2U1B5X6_9BACT</name>
<proteinExistence type="predicted"/>
<dbReference type="AlphaFoldDB" id="A0A2U1B5X6"/>
<dbReference type="CDD" id="cd00038">
    <property type="entry name" value="CAP_ED"/>
    <property type="match status" value="1"/>
</dbReference>
<gene>
    <name evidence="2" type="ORF">C8E01_101447</name>
</gene>
<protein>
    <submittedName>
        <fullName evidence="2">CRP-like cAMP-binding protein</fullName>
    </submittedName>
</protein>
<dbReference type="Proteomes" id="UP000245466">
    <property type="component" value="Unassembled WGS sequence"/>
</dbReference>
<dbReference type="PROSITE" id="PS50042">
    <property type="entry name" value="CNMP_BINDING_3"/>
    <property type="match status" value="1"/>
</dbReference>
<evidence type="ECO:0000313" key="2">
    <source>
        <dbReference type="EMBL" id="PVY44083.1"/>
    </source>
</evidence>
<organism evidence="2 3">
    <name type="scientific">Pontibacter virosus</name>
    <dbReference type="NCBI Taxonomy" id="1765052"/>
    <lineage>
        <taxon>Bacteria</taxon>
        <taxon>Pseudomonadati</taxon>
        <taxon>Bacteroidota</taxon>
        <taxon>Cytophagia</taxon>
        <taxon>Cytophagales</taxon>
        <taxon>Hymenobacteraceae</taxon>
        <taxon>Pontibacter</taxon>
    </lineage>
</organism>
<dbReference type="InterPro" id="IPR014710">
    <property type="entry name" value="RmlC-like_jellyroll"/>
</dbReference>
<feature type="domain" description="Cyclic nucleotide-binding" evidence="1">
    <location>
        <begin position="22"/>
        <end position="122"/>
    </location>
</feature>
<dbReference type="SUPFAM" id="SSF51206">
    <property type="entry name" value="cAMP-binding domain-like"/>
    <property type="match status" value="1"/>
</dbReference>
<dbReference type="InterPro" id="IPR000595">
    <property type="entry name" value="cNMP-bd_dom"/>
</dbReference>
<comment type="caution">
    <text evidence="2">The sequence shown here is derived from an EMBL/GenBank/DDBJ whole genome shotgun (WGS) entry which is preliminary data.</text>
</comment>
<dbReference type="EMBL" id="QEKI01000001">
    <property type="protein sequence ID" value="PVY44083.1"/>
    <property type="molecule type" value="Genomic_DNA"/>
</dbReference>
<sequence length="188" mass="22144">MNALFNCISQYHPISIPAWEVLSEALTQVELPKNSFLVREGMVCNNLYFLERGCLRGYYNNQDGKEVTYWFGFENNFITSFYSFISRKPGIENIQVLEDSTLWGISFETLNQLFDQHHDLERLVRIINEQYYIRLEERLMAMQFKTARERYEQLLGTSPHILQRIPLGQIASYLGISQETLSRIRSQV</sequence>
<dbReference type="Pfam" id="PF00027">
    <property type="entry name" value="cNMP_binding"/>
    <property type="match status" value="1"/>
</dbReference>
<accession>A0A2U1B5X6</accession>
<evidence type="ECO:0000313" key="3">
    <source>
        <dbReference type="Proteomes" id="UP000245466"/>
    </source>
</evidence>
<dbReference type="InterPro" id="IPR018490">
    <property type="entry name" value="cNMP-bd_dom_sf"/>
</dbReference>
<keyword evidence="3" id="KW-1185">Reference proteome</keyword>
<dbReference type="Gene3D" id="2.60.120.10">
    <property type="entry name" value="Jelly Rolls"/>
    <property type="match status" value="1"/>
</dbReference>
<reference evidence="2 3" key="1">
    <citation type="submission" date="2018-04" db="EMBL/GenBank/DDBJ databases">
        <title>Genomic Encyclopedia of Type Strains, Phase IV (KMG-IV): sequencing the most valuable type-strain genomes for metagenomic binning, comparative biology and taxonomic classification.</title>
        <authorList>
            <person name="Goeker M."/>
        </authorList>
    </citation>
    <scope>NUCLEOTIDE SEQUENCE [LARGE SCALE GENOMIC DNA]</scope>
    <source>
        <strain evidence="2 3">DSM 100231</strain>
    </source>
</reference>
<evidence type="ECO:0000259" key="1">
    <source>
        <dbReference type="PROSITE" id="PS50042"/>
    </source>
</evidence>